<organism evidence="1 2">
    <name type="scientific">Pyronema omphalodes (strain CBS 100304)</name>
    <name type="common">Pyronema confluens</name>
    <dbReference type="NCBI Taxonomy" id="1076935"/>
    <lineage>
        <taxon>Eukaryota</taxon>
        <taxon>Fungi</taxon>
        <taxon>Dikarya</taxon>
        <taxon>Ascomycota</taxon>
        <taxon>Pezizomycotina</taxon>
        <taxon>Pezizomycetes</taxon>
        <taxon>Pezizales</taxon>
        <taxon>Pyronemataceae</taxon>
        <taxon>Pyronema</taxon>
    </lineage>
</organism>
<reference evidence="1 2" key="1">
    <citation type="journal article" date="2013" name="PLoS Genet.">
        <title>The genome and development-dependent transcriptomes of Pyronema confluens: a window into fungal evolution.</title>
        <authorList>
            <person name="Traeger S."/>
            <person name="Altegoer F."/>
            <person name="Freitag M."/>
            <person name="Gabaldon T."/>
            <person name="Kempken F."/>
            <person name="Kumar A."/>
            <person name="Marcet-Houben M."/>
            <person name="Poggeler S."/>
            <person name="Stajich J.E."/>
            <person name="Nowrousian M."/>
        </authorList>
    </citation>
    <scope>NUCLEOTIDE SEQUENCE [LARGE SCALE GENOMIC DNA]</scope>
    <source>
        <strain evidence="2">CBS 100304</strain>
        <tissue evidence="1">Vegetative mycelium</tissue>
    </source>
</reference>
<protein>
    <submittedName>
        <fullName evidence="1">Similar to putative reverse transcriptase [Phanerochaete chrysosporium] acc. no. AAX11377</fullName>
    </submittedName>
</protein>
<dbReference type="Proteomes" id="UP000018144">
    <property type="component" value="Unassembled WGS sequence"/>
</dbReference>
<dbReference type="EMBL" id="HF935339">
    <property type="protein sequence ID" value="CCX07187.1"/>
    <property type="molecule type" value="Genomic_DNA"/>
</dbReference>
<keyword evidence="1" id="KW-0695">RNA-directed DNA polymerase</keyword>
<proteinExistence type="predicted"/>
<gene>
    <name evidence="1" type="ORF">PCON_06776</name>
</gene>
<sequence length="415" mass="47284">MKDYQRAKGNRRTNKSFFLEVLIGRSAVQTVGPSPPKELFVLEGIELKSEFRDLLSRGARYLSKHGCSLYIDPDNLDESVAHLPRLLDTFGDFCRKLAWKLVPRDEHEEKYNSKLRTGPTGKWPTELPHWFKVGCDKGWSMLKEETHKALVESRTTKKPGLRLADFVDLACYLADKKLLVLATDKNLGLSVVTKEWYLNKITTLFDDPKTYKVLTGGPQTLVNRVKTFDETLARLCGKFGSTLTDQEVKYMREPIAFLRYENMEGVSDTDLSLRAIWVIPHAYGIPKVHKKPWQLRPIVPFTKWIGRGASKVLSLRLQPFLKRFPVILTQSRQLVYEHIDRSFQPPTGYKLFIATGDISGMYTNVNSSIAVNTIRAISGRFATKNDADLNTELFSLVNDRLPMRIQGKGGLPTFL</sequence>
<keyword evidence="1" id="KW-0808">Transferase</keyword>
<dbReference type="GO" id="GO:0003964">
    <property type="term" value="F:RNA-directed DNA polymerase activity"/>
    <property type="evidence" value="ECO:0007669"/>
    <property type="project" value="UniProtKB-KW"/>
</dbReference>
<dbReference type="AlphaFoldDB" id="U4KY98"/>
<name>U4KY98_PYROM</name>
<dbReference type="OrthoDB" id="3599942at2759"/>
<keyword evidence="1" id="KW-0548">Nucleotidyltransferase</keyword>
<evidence type="ECO:0000313" key="1">
    <source>
        <dbReference type="EMBL" id="CCX07187.1"/>
    </source>
</evidence>
<evidence type="ECO:0000313" key="2">
    <source>
        <dbReference type="Proteomes" id="UP000018144"/>
    </source>
</evidence>
<keyword evidence="2" id="KW-1185">Reference proteome</keyword>
<accession>U4KY98</accession>
<dbReference type="STRING" id="1076935.U4KY98"/>